<keyword evidence="6 10" id="KW-0548">Nucleotidyltransferase</keyword>
<evidence type="ECO:0000256" key="9">
    <source>
        <dbReference type="ARBA" id="ARBA00023125"/>
    </source>
</evidence>
<dbReference type="Gene3D" id="3.70.10.10">
    <property type="match status" value="1"/>
</dbReference>
<comment type="similarity">
    <text evidence="2 10">Belongs to the beta sliding clamp family.</text>
</comment>
<dbReference type="GO" id="GO:0003887">
    <property type="term" value="F:DNA-directed DNA polymerase activity"/>
    <property type="evidence" value="ECO:0007669"/>
    <property type="project" value="UniProtKB-UniRule"/>
</dbReference>
<evidence type="ECO:0000256" key="5">
    <source>
        <dbReference type="ARBA" id="ARBA00022679"/>
    </source>
</evidence>
<evidence type="ECO:0000259" key="12">
    <source>
        <dbReference type="Pfam" id="PF02767"/>
    </source>
</evidence>
<evidence type="ECO:0000256" key="3">
    <source>
        <dbReference type="ARBA" id="ARBA00021035"/>
    </source>
</evidence>
<comment type="function">
    <text evidence="10">Confers DNA tethering and processivity to DNA polymerases and other proteins. Acts as a clamp, forming a ring around DNA (a reaction catalyzed by the clamp-loading complex) which diffuses in an ATP-independent manner freely and bidirectionally along dsDNA. Initially characterized for its ability to contact the catalytic subunit of DNA polymerase III (Pol III), a complex, multichain enzyme responsible for most of the replicative synthesis in bacteria; Pol III exhibits 3'-5' exonuclease proofreading activity. The beta chain is required for initiation of replication as well as for processivity of DNA replication.</text>
</comment>
<feature type="domain" description="DNA polymerase III beta sliding clamp central" evidence="12">
    <location>
        <begin position="129"/>
        <end position="238"/>
    </location>
</feature>
<comment type="caution">
    <text evidence="14">The sequence shown here is derived from an EMBL/GenBank/DDBJ whole genome shotgun (WGS) entry which is preliminary data.</text>
</comment>
<reference evidence="14" key="1">
    <citation type="submission" date="2021-10" db="EMBL/GenBank/DDBJ databases">
        <authorList>
            <person name="Mesa V."/>
        </authorList>
    </citation>
    <scope>NUCLEOTIDE SEQUENCE</scope>
    <source>
        <strain evidence="14">CC3_PB</strain>
    </source>
</reference>
<dbReference type="GO" id="GO:0009360">
    <property type="term" value="C:DNA polymerase III complex"/>
    <property type="evidence" value="ECO:0007669"/>
    <property type="project" value="InterPro"/>
</dbReference>
<dbReference type="Pfam" id="PF02768">
    <property type="entry name" value="DNA_pol3_beta_3"/>
    <property type="match status" value="1"/>
</dbReference>
<feature type="domain" description="DNA polymerase III beta sliding clamp N-terminal" evidence="11">
    <location>
        <begin position="1"/>
        <end position="118"/>
    </location>
</feature>
<evidence type="ECO:0000313" key="16">
    <source>
        <dbReference type="Proteomes" id="UP000789738"/>
    </source>
</evidence>
<keyword evidence="5 10" id="KW-0808">Transferase</keyword>
<dbReference type="Pfam" id="PF02767">
    <property type="entry name" value="DNA_pol3_beta_2"/>
    <property type="match status" value="1"/>
</dbReference>
<feature type="domain" description="DNA polymerase III beta sliding clamp C-terminal" evidence="13">
    <location>
        <begin position="246"/>
        <end position="370"/>
    </location>
</feature>
<proteinExistence type="inferred from homology"/>
<dbReference type="InterPro" id="IPR046938">
    <property type="entry name" value="DNA_clamp_sf"/>
</dbReference>
<gene>
    <name evidence="15" type="ORF">CNEO2_180085</name>
    <name evidence="14" type="ORF">CNEO_10325</name>
</gene>
<dbReference type="Gene3D" id="3.10.150.10">
    <property type="entry name" value="DNA Polymerase III, subunit A, domain 2"/>
    <property type="match status" value="1"/>
</dbReference>
<reference evidence="15" key="2">
    <citation type="submission" date="2022-10" db="EMBL/GenBank/DDBJ databases">
        <authorList>
            <person name="Aires J."/>
            <person name="Mesa V."/>
        </authorList>
    </citation>
    <scope>NUCLEOTIDE SEQUENCE</scope>
    <source>
        <strain evidence="15">Clostridium neonatale JD116</strain>
    </source>
</reference>
<keyword evidence="7 10" id="KW-0235">DNA replication</keyword>
<dbReference type="Proteomes" id="UP001189143">
    <property type="component" value="Unassembled WGS sequence"/>
</dbReference>
<dbReference type="SMART" id="SM00480">
    <property type="entry name" value="POL3Bc"/>
    <property type="match status" value="1"/>
</dbReference>
<keyword evidence="4 10" id="KW-0963">Cytoplasm</keyword>
<dbReference type="GO" id="GO:0005737">
    <property type="term" value="C:cytoplasm"/>
    <property type="evidence" value="ECO:0007669"/>
    <property type="project" value="UniProtKB-SubCell"/>
</dbReference>
<sequence>MKFVIEKANLLDNLNKVSKAITGKSTIDALKGVLIEVQSNQIIMVASDMDLTIYARGTCEVIEPGKVLIDSKMFTEIVRKLPNGDVNIEITEDNLVSISCKKTKFSVVKMDETKYPELKSANPGTGITISKEIFRKMVSQVQFAVALDSTRPILQGILYEVKNNTLKLVALDGYRIAYTQHSVENANDIEAVIDGKSLSNISKLIDNDGVMKLFLNDNHMLILLDNLTIHSRLMDGKYINYQSLMNDDYNVEVIVDRVSFIESIERSTIIAGSEDSYTPLITLKSKSDGMLDMLEITSKSPKGKVMEDIAIEIPSKDKEIEIAFNGRYLLDMLKSMESEKVDIKFKTNLSPATFYPIGNEDNKYVVLPIRVQK</sequence>
<evidence type="ECO:0000256" key="2">
    <source>
        <dbReference type="ARBA" id="ARBA00010752"/>
    </source>
</evidence>
<dbReference type="PANTHER" id="PTHR30478:SF0">
    <property type="entry name" value="BETA SLIDING CLAMP"/>
    <property type="match status" value="1"/>
</dbReference>
<evidence type="ECO:0000256" key="6">
    <source>
        <dbReference type="ARBA" id="ARBA00022695"/>
    </source>
</evidence>
<accession>A0AA86JSU1</accession>
<dbReference type="AlphaFoldDB" id="A0AA86JSU1"/>
<evidence type="ECO:0000313" key="14">
    <source>
        <dbReference type="EMBL" id="CAG9701854.1"/>
    </source>
</evidence>
<dbReference type="InterPro" id="IPR022634">
    <property type="entry name" value="DNA_polIII_beta_N"/>
</dbReference>
<evidence type="ECO:0000256" key="4">
    <source>
        <dbReference type="ARBA" id="ARBA00022490"/>
    </source>
</evidence>
<dbReference type="SUPFAM" id="SSF55979">
    <property type="entry name" value="DNA clamp"/>
    <property type="match status" value="3"/>
</dbReference>
<dbReference type="EMBL" id="CAMTCP010000099">
    <property type="protein sequence ID" value="CAI3552442.1"/>
    <property type="molecule type" value="Genomic_DNA"/>
</dbReference>
<dbReference type="NCBIfam" id="TIGR00663">
    <property type="entry name" value="dnan"/>
    <property type="match status" value="1"/>
</dbReference>
<dbReference type="Proteomes" id="UP000789738">
    <property type="component" value="Unassembled WGS sequence"/>
</dbReference>
<evidence type="ECO:0000313" key="15">
    <source>
        <dbReference type="EMBL" id="CAI3552442.1"/>
    </source>
</evidence>
<evidence type="ECO:0000256" key="8">
    <source>
        <dbReference type="ARBA" id="ARBA00022932"/>
    </source>
</evidence>
<evidence type="ECO:0000259" key="13">
    <source>
        <dbReference type="Pfam" id="PF02768"/>
    </source>
</evidence>
<comment type="subcellular location">
    <subcellularLocation>
        <location evidence="1 10">Cytoplasm</location>
    </subcellularLocation>
</comment>
<dbReference type="CDD" id="cd00140">
    <property type="entry name" value="beta_clamp"/>
    <property type="match status" value="1"/>
</dbReference>
<dbReference type="GO" id="GO:0008408">
    <property type="term" value="F:3'-5' exonuclease activity"/>
    <property type="evidence" value="ECO:0007669"/>
    <property type="project" value="InterPro"/>
</dbReference>
<comment type="subunit">
    <text evidence="10">Forms a ring-shaped head-to-tail homodimer around DNA.</text>
</comment>
<dbReference type="EMBL" id="CAKJVE010000001">
    <property type="protein sequence ID" value="CAG9701854.1"/>
    <property type="molecule type" value="Genomic_DNA"/>
</dbReference>
<dbReference type="PANTHER" id="PTHR30478">
    <property type="entry name" value="DNA POLYMERASE III SUBUNIT BETA"/>
    <property type="match status" value="1"/>
</dbReference>
<organism evidence="14 16">
    <name type="scientific">Clostridium neonatale</name>
    <dbReference type="NCBI Taxonomy" id="137838"/>
    <lineage>
        <taxon>Bacteria</taxon>
        <taxon>Bacillati</taxon>
        <taxon>Bacillota</taxon>
        <taxon>Clostridia</taxon>
        <taxon>Eubacteriales</taxon>
        <taxon>Clostridiaceae</taxon>
        <taxon>Clostridium</taxon>
    </lineage>
</organism>
<keyword evidence="9" id="KW-0238">DNA-binding</keyword>
<dbReference type="GO" id="GO:0006271">
    <property type="term" value="P:DNA strand elongation involved in DNA replication"/>
    <property type="evidence" value="ECO:0007669"/>
    <property type="project" value="TreeGrafter"/>
</dbReference>
<evidence type="ECO:0000259" key="11">
    <source>
        <dbReference type="Pfam" id="PF00712"/>
    </source>
</evidence>
<dbReference type="Pfam" id="PF00712">
    <property type="entry name" value="DNA_pol3_beta"/>
    <property type="match status" value="1"/>
</dbReference>
<dbReference type="PIRSF" id="PIRSF000804">
    <property type="entry name" value="DNA_pol_III_b"/>
    <property type="match status" value="1"/>
</dbReference>
<evidence type="ECO:0000256" key="1">
    <source>
        <dbReference type="ARBA" id="ARBA00004496"/>
    </source>
</evidence>
<keyword evidence="8 10" id="KW-0239">DNA-directed DNA polymerase</keyword>
<dbReference type="GO" id="GO:0003677">
    <property type="term" value="F:DNA binding"/>
    <property type="evidence" value="ECO:0007669"/>
    <property type="project" value="UniProtKB-UniRule"/>
</dbReference>
<dbReference type="RefSeq" id="WP_210886117.1">
    <property type="nucleotide sequence ID" value="NZ_CAKJVE010000001.1"/>
</dbReference>
<dbReference type="InterPro" id="IPR001001">
    <property type="entry name" value="DNA_polIII_beta"/>
</dbReference>
<evidence type="ECO:0000256" key="7">
    <source>
        <dbReference type="ARBA" id="ARBA00022705"/>
    </source>
</evidence>
<name>A0AA86JSU1_9CLOT</name>
<dbReference type="InterPro" id="IPR022637">
    <property type="entry name" value="DNA_polIII_beta_cen"/>
</dbReference>
<protein>
    <recommendedName>
        <fullName evidence="3 10">Beta sliding clamp</fullName>
    </recommendedName>
</protein>
<dbReference type="InterPro" id="IPR022635">
    <property type="entry name" value="DNA_polIII_beta_C"/>
</dbReference>
<evidence type="ECO:0000256" key="10">
    <source>
        <dbReference type="PIRNR" id="PIRNR000804"/>
    </source>
</evidence>